<keyword evidence="2" id="KW-1185">Reference proteome</keyword>
<dbReference type="Proteomes" id="UP000218765">
    <property type="component" value="Chromosome"/>
</dbReference>
<sequence>MKSITNLFLFFVVWLPIIATASDDYKITGKSGIMHFVAVDATQKDNEDVYRLAVGNACAGKAICQVQFWVGSAPSKFPLTDAQVESKLVQWQQNLNTGLRRWLVKCSSSNLFSKERECM</sequence>
<reference evidence="1 2" key="1">
    <citation type="submission" date="2017-05" db="EMBL/GenBank/DDBJ databases">
        <title>Thiocyanate degradation by Thiohalobacter thiocyanaticus FOKN1.</title>
        <authorList>
            <person name="Oshiki M."/>
            <person name="Fukushima T."/>
            <person name="Kawano S."/>
            <person name="Nakagawa J."/>
        </authorList>
    </citation>
    <scope>NUCLEOTIDE SEQUENCE [LARGE SCALE GENOMIC DNA]</scope>
    <source>
        <strain evidence="1 2">FOKN1</strain>
    </source>
</reference>
<dbReference type="KEGG" id="ttc:FOKN1_2525"/>
<gene>
    <name evidence="1" type="ORF">FOKN1_2525</name>
</gene>
<protein>
    <submittedName>
        <fullName evidence="1">Uncharacterized protein</fullName>
    </submittedName>
</protein>
<evidence type="ECO:0000313" key="1">
    <source>
        <dbReference type="EMBL" id="BAZ94896.1"/>
    </source>
</evidence>
<dbReference type="RefSeq" id="WP_157745665.1">
    <property type="nucleotide sequence ID" value="NZ_AP018052.1"/>
</dbReference>
<organism evidence="1 2">
    <name type="scientific">Thiohalobacter thiocyanaticus</name>
    <dbReference type="NCBI Taxonomy" id="585455"/>
    <lineage>
        <taxon>Bacteria</taxon>
        <taxon>Pseudomonadati</taxon>
        <taxon>Pseudomonadota</taxon>
        <taxon>Gammaproteobacteria</taxon>
        <taxon>Thiohalobacterales</taxon>
        <taxon>Thiohalobacteraceae</taxon>
        <taxon>Thiohalobacter</taxon>
    </lineage>
</organism>
<proteinExistence type="predicted"/>
<accession>A0A1Z4VTD1</accession>
<dbReference type="AlphaFoldDB" id="A0A1Z4VTD1"/>
<dbReference type="EMBL" id="AP018052">
    <property type="protein sequence ID" value="BAZ94896.1"/>
    <property type="molecule type" value="Genomic_DNA"/>
</dbReference>
<evidence type="ECO:0000313" key="2">
    <source>
        <dbReference type="Proteomes" id="UP000218765"/>
    </source>
</evidence>
<name>A0A1Z4VTD1_9GAMM</name>